<accession>A0A9X2BX81</accession>
<evidence type="ECO:0000256" key="1">
    <source>
        <dbReference type="SAM" id="SignalP"/>
    </source>
</evidence>
<dbReference type="GO" id="GO:0061711">
    <property type="term" value="F:tRNA N(6)-L-threonylcarbamoyladenine synthase activity"/>
    <property type="evidence" value="ECO:0007669"/>
    <property type="project" value="UniProtKB-EC"/>
</dbReference>
<evidence type="ECO:0000259" key="2">
    <source>
        <dbReference type="Pfam" id="PF00814"/>
    </source>
</evidence>
<sequence>MWILALDAALARSSAAILADGAVMAQAAADGPRGHAAILPPLVRRVLAEAGVRADALDAVAAVVGPGGFTGLRAALALAQGIALSAGLPSLGVTTGEALAAALPPALRRARMVWSVVDNRRGRVILERFPPGADSPDGPPEAHALDALPEAGWPPALVGDAAPAVAERLRARGIAATETGVLLPDAADAARVAARRLAGDIPPLAALPLYVEPPAVRLPA</sequence>
<reference evidence="3" key="1">
    <citation type="submission" date="2022-04" db="EMBL/GenBank/DDBJ databases">
        <title>Roseomonas acroporae sp. nov., isolated from coral Acropora digitifera.</title>
        <authorList>
            <person name="Sun H."/>
        </authorList>
    </citation>
    <scope>NUCLEOTIDE SEQUENCE</scope>
    <source>
        <strain evidence="3">NAR14</strain>
    </source>
</reference>
<dbReference type="Proteomes" id="UP001139516">
    <property type="component" value="Unassembled WGS sequence"/>
</dbReference>
<proteinExistence type="predicted"/>
<dbReference type="AlphaFoldDB" id="A0A9X2BX81"/>
<dbReference type="InterPro" id="IPR000905">
    <property type="entry name" value="Gcp-like_dom"/>
</dbReference>
<feature type="signal peptide" evidence="1">
    <location>
        <begin position="1"/>
        <end position="19"/>
    </location>
</feature>
<keyword evidence="3" id="KW-0012">Acyltransferase</keyword>
<dbReference type="InterPro" id="IPR043129">
    <property type="entry name" value="ATPase_NBD"/>
</dbReference>
<dbReference type="InterPro" id="IPR022496">
    <property type="entry name" value="T6A_TsaB"/>
</dbReference>
<dbReference type="GO" id="GO:0005829">
    <property type="term" value="C:cytosol"/>
    <property type="evidence" value="ECO:0007669"/>
    <property type="project" value="TreeGrafter"/>
</dbReference>
<dbReference type="Pfam" id="PF00814">
    <property type="entry name" value="TsaD"/>
    <property type="match status" value="1"/>
</dbReference>
<dbReference type="RefSeq" id="WP_248666834.1">
    <property type="nucleotide sequence ID" value="NZ_JALPRX010000038.1"/>
</dbReference>
<dbReference type="PANTHER" id="PTHR11735:SF11">
    <property type="entry name" value="TRNA THREONYLCARBAMOYLADENOSINE BIOSYNTHESIS PROTEIN TSAB"/>
    <property type="match status" value="1"/>
</dbReference>
<dbReference type="GO" id="GO:0002949">
    <property type="term" value="P:tRNA threonylcarbamoyladenosine modification"/>
    <property type="evidence" value="ECO:0007669"/>
    <property type="project" value="InterPro"/>
</dbReference>
<keyword evidence="3" id="KW-0808">Transferase</keyword>
<comment type="caution">
    <text evidence="3">The sequence shown here is derived from an EMBL/GenBank/DDBJ whole genome shotgun (WGS) entry which is preliminary data.</text>
</comment>
<feature type="chain" id="PRO_5040751784" evidence="1">
    <location>
        <begin position="20"/>
        <end position="220"/>
    </location>
</feature>
<protein>
    <submittedName>
        <fullName evidence="3">tRNA (Adenosine(37)-N6)-threonylcarbamoyltransferase complex dimerization subunit type 1 TsaB</fullName>
        <ecNumber evidence="3">2.3.1.234</ecNumber>
    </submittedName>
</protein>
<name>A0A9X2BX81_9PROT</name>
<keyword evidence="4" id="KW-1185">Reference proteome</keyword>
<feature type="domain" description="Gcp-like" evidence="2">
    <location>
        <begin position="33"/>
        <end position="125"/>
    </location>
</feature>
<dbReference type="NCBIfam" id="TIGR03725">
    <property type="entry name" value="T6A_YeaZ"/>
    <property type="match status" value="1"/>
</dbReference>
<dbReference type="SUPFAM" id="SSF53067">
    <property type="entry name" value="Actin-like ATPase domain"/>
    <property type="match status" value="1"/>
</dbReference>
<evidence type="ECO:0000313" key="4">
    <source>
        <dbReference type="Proteomes" id="UP001139516"/>
    </source>
</evidence>
<dbReference type="PANTHER" id="PTHR11735">
    <property type="entry name" value="TRNA N6-ADENOSINE THREONYLCARBAMOYLTRANSFERASE"/>
    <property type="match status" value="1"/>
</dbReference>
<organism evidence="3 4">
    <name type="scientific">Roseomonas acroporae</name>
    <dbReference type="NCBI Taxonomy" id="2937791"/>
    <lineage>
        <taxon>Bacteria</taxon>
        <taxon>Pseudomonadati</taxon>
        <taxon>Pseudomonadota</taxon>
        <taxon>Alphaproteobacteria</taxon>
        <taxon>Acetobacterales</taxon>
        <taxon>Roseomonadaceae</taxon>
        <taxon>Roseomonas</taxon>
    </lineage>
</organism>
<keyword evidence="1" id="KW-0732">Signal</keyword>
<gene>
    <name evidence="3" type="primary">tsaB</name>
    <name evidence="3" type="ORF">M0638_09985</name>
</gene>
<evidence type="ECO:0000313" key="3">
    <source>
        <dbReference type="EMBL" id="MCK8784710.1"/>
    </source>
</evidence>
<dbReference type="EC" id="2.3.1.234" evidence="3"/>
<dbReference type="Gene3D" id="3.30.420.40">
    <property type="match status" value="2"/>
</dbReference>
<dbReference type="EMBL" id="JALPRX010000038">
    <property type="protein sequence ID" value="MCK8784710.1"/>
    <property type="molecule type" value="Genomic_DNA"/>
</dbReference>